<evidence type="ECO:0000256" key="3">
    <source>
        <dbReference type="ARBA" id="ARBA00022776"/>
    </source>
</evidence>
<dbReference type="GO" id="GO:0008278">
    <property type="term" value="C:cohesin complex"/>
    <property type="evidence" value="ECO:0007669"/>
    <property type="project" value="TreeGrafter"/>
</dbReference>
<comment type="subcellular location">
    <subcellularLocation>
        <location evidence="1">Nucleus</location>
    </subcellularLocation>
</comment>
<protein>
    <submittedName>
        <fullName evidence="9">P-loop containing nucleoside triphosphate hydrolase protein</fullName>
    </submittedName>
</protein>
<evidence type="ECO:0000256" key="4">
    <source>
        <dbReference type="ARBA" id="ARBA00023242"/>
    </source>
</evidence>
<dbReference type="PANTHER" id="PTHR18937">
    <property type="entry name" value="STRUCTURAL MAINTENANCE OF CHROMOSOMES SMC FAMILY MEMBER"/>
    <property type="match status" value="1"/>
</dbReference>
<keyword evidence="5" id="KW-0131">Cell cycle</keyword>
<name>A0A4P9WBB7_9FUNG</name>
<feature type="compositionally biased region" description="Polar residues" evidence="7">
    <location>
        <begin position="239"/>
        <end position="248"/>
    </location>
</feature>
<dbReference type="SUPFAM" id="SSF52540">
    <property type="entry name" value="P-loop containing nucleoside triphosphate hydrolases"/>
    <property type="match status" value="1"/>
</dbReference>
<evidence type="ECO:0000256" key="2">
    <source>
        <dbReference type="ARBA" id="ARBA00022618"/>
    </source>
</evidence>
<dbReference type="Gene3D" id="3.40.50.300">
    <property type="entry name" value="P-loop containing nucleotide triphosphate hydrolases"/>
    <property type="match status" value="1"/>
</dbReference>
<accession>A0A4P9WBB7</accession>
<evidence type="ECO:0000256" key="6">
    <source>
        <dbReference type="SAM" id="Coils"/>
    </source>
</evidence>
<dbReference type="GO" id="GO:0051301">
    <property type="term" value="P:cell division"/>
    <property type="evidence" value="ECO:0007669"/>
    <property type="project" value="UniProtKB-KW"/>
</dbReference>
<evidence type="ECO:0000256" key="5">
    <source>
        <dbReference type="ARBA" id="ARBA00023306"/>
    </source>
</evidence>
<dbReference type="Pfam" id="PF02463">
    <property type="entry name" value="SMC_N"/>
    <property type="match status" value="1"/>
</dbReference>
<keyword evidence="2" id="KW-0132">Cell division</keyword>
<dbReference type="InterPro" id="IPR003395">
    <property type="entry name" value="RecF/RecN/SMC_N"/>
</dbReference>
<dbReference type="Proteomes" id="UP000269721">
    <property type="component" value="Unassembled WGS sequence"/>
</dbReference>
<dbReference type="OrthoDB" id="5575062at2759"/>
<organism evidence="9 10">
    <name type="scientific">Blyttiomyces helicus</name>
    <dbReference type="NCBI Taxonomy" id="388810"/>
    <lineage>
        <taxon>Eukaryota</taxon>
        <taxon>Fungi</taxon>
        <taxon>Fungi incertae sedis</taxon>
        <taxon>Chytridiomycota</taxon>
        <taxon>Chytridiomycota incertae sedis</taxon>
        <taxon>Chytridiomycetes</taxon>
        <taxon>Chytridiomycetes incertae sedis</taxon>
        <taxon>Blyttiomyces</taxon>
    </lineage>
</organism>
<dbReference type="AlphaFoldDB" id="A0A4P9WBB7"/>
<feature type="domain" description="RecF/RecN/SMC N-terminal" evidence="8">
    <location>
        <begin position="188"/>
        <end position="479"/>
    </location>
</feature>
<dbReference type="GO" id="GO:0016787">
    <property type="term" value="F:hydrolase activity"/>
    <property type="evidence" value="ECO:0007669"/>
    <property type="project" value="UniProtKB-KW"/>
</dbReference>
<evidence type="ECO:0000259" key="8">
    <source>
        <dbReference type="Pfam" id="PF02463"/>
    </source>
</evidence>
<evidence type="ECO:0000313" key="10">
    <source>
        <dbReference type="Proteomes" id="UP000269721"/>
    </source>
</evidence>
<feature type="compositionally biased region" description="Acidic residues" evidence="7">
    <location>
        <begin position="228"/>
        <end position="237"/>
    </location>
</feature>
<dbReference type="PANTHER" id="PTHR18937:SF12">
    <property type="entry name" value="STRUCTURAL MAINTENANCE OF CHROMOSOMES PROTEIN"/>
    <property type="match status" value="1"/>
</dbReference>
<reference evidence="10" key="1">
    <citation type="journal article" date="2018" name="Nat. Microbiol.">
        <title>Leveraging single-cell genomics to expand the fungal tree of life.</title>
        <authorList>
            <person name="Ahrendt S.R."/>
            <person name="Quandt C.A."/>
            <person name="Ciobanu D."/>
            <person name="Clum A."/>
            <person name="Salamov A."/>
            <person name="Andreopoulos B."/>
            <person name="Cheng J.F."/>
            <person name="Woyke T."/>
            <person name="Pelin A."/>
            <person name="Henrissat B."/>
            <person name="Reynolds N.K."/>
            <person name="Benny G.L."/>
            <person name="Smith M.E."/>
            <person name="James T.Y."/>
            <person name="Grigoriev I.V."/>
        </authorList>
    </citation>
    <scope>NUCLEOTIDE SEQUENCE [LARGE SCALE GENOMIC DNA]</scope>
</reference>
<keyword evidence="6" id="KW-0175">Coiled coil</keyword>
<sequence>MNFLRHPPPPPPPPRKTNAALETCKAAIARATDAIRACERSVFASFCKRIGVDTIEDYERTQLKASQEDADRRVEITTHIATLDSQHDFETQKHAQTTARLETLKAAIASDADTLEGLADSLAVLEADAEARQKEIEEMGAKLDAVRDEGKERAAAVSNALKEVARVGKEWDAVAKAVAAKESEIDKHCAEKFSILRRCKLEEIELPLLSGASLDNLVLDEMERSEATDPDAMDFDSAEPTSTQSQTRARLQRIAVDFSSLDDNLREDRSDRIELELTDAITALSAEIDRMAPNMRAVDRLDEVENKLRATAEEFDAARREARTAKDKFNAVKQQRYDLFYRAYQHISDKIDEIYKELTRSRTFPIGGTAYLSLNSPDEPYLDDISYSAIPPTKTYRSMDTLSGGEKTIAALALLFAIHSFKPAPFFVLDEVDAALDAVNVAKLAAYVRGHAADGTQFIVISLKAAFYEKAHGLVGVYRDLEEGSSRCLTLDVEGRFEE</sequence>
<feature type="coiled-coil region" evidence="6">
    <location>
        <begin position="294"/>
        <end position="335"/>
    </location>
</feature>
<evidence type="ECO:0000313" key="9">
    <source>
        <dbReference type="EMBL" id="RKO89909.1"/>
    </source>
</evidence>
<keyword evidence="4" id="KW-0539">Nucleus</keyword>
<proteinExistence type="predicted"/>
<dbReference type="GO" id="GO:0005634">
    <property type="term" value="C:nucleus"/>
    <property type="evidence" value="ECO:0007669"/>
    <property type="project" value="UniProtKB-SubCell"/>
</dbReference>
<gene>
    <name evidence="9" type="ORF">BDK51DRAFT_18593</name>
</gene>
<dbReference type="GO" id="GO:0007062">
    <property type="term" value="P:sister chromatid cohesion"/>
    <property type="evidence" value="ECO:0007669"/>
    <property type="project" value="TreeGrafter"/>
</dbReference>
<feature type="region of interest" description="Disordered" evidence="7">
    <location>
        <begin position="225"/>
        <end position="248"/>
    </location>
</feature>
<evidence type="ECO:0000256" key="1">
    <source>
        <dbReference type="ARBA" id="ARBA00004123"/>
    </source>
</evidence>
<dbReference type="InterPro" id="IPR027417">
    <property type="entry name" value="P-loop_NTPase"/>
</dbReference>
<keyword evidence="10" id="KW-1185">Reference proteome</keyword>
<keyword evidence="9" id="KW-0378">Hydrolase</keyword>
<dbReference type="EMBL" id="KZ995821">
    <property type="protein sequence ID" value="RKO89909.1"/>
    <property type="molecule type" value="Genomic_DNA"/>
</dbReference>
<dbReference type="GO" id="GO:0003677">
    <property type="term" value="F:DNA binding"/>
    <property type="evidence" value="ECO:0007669"/>
    <property type="project" value="TreeGrafter"/>
</dbReference>
<evidence type="ECO:0000256" key="7">
    <source>
        <dbReference type="SAM" id="MobiDB-lite"/>
    </source>
</evidence>
<feature type="coiled-coil region" evidence="6">
    <location>
        <begin position="115"/>
        <end position="149"/>
    </location>
</feature>
<keyword evidence="3" id="KW-0498">Mitosis</keyword>